<protein>
    <submittedName>
        <fullName evidence="2">Uncharacterized protein</fullName>
    </submittedName>
</protein>
<dbReference type="RefSeq" id="WP_135244389.1">
    <property type="nucleotide sequence ID" value="NZ_SIHO01000001.1"/>
</dbReference>
<feature type="transmembrane region" description="Helical" evidence="1">
    <location>
        <begin position="66"/>
        <end position="88"/>
    </location>
</feature>
<evidence type="ECO:0000313" key="3">
    <source>
        <dbReference type="Proteomes" id="UP000297737"/>
    </source>
</evidence>
<keyword evidence="1" id="KW-0812">Transmembrane</keyword>
<keyword evidence="1" id="KW-0472">Membrane</keyword>
<sequence>MSGLQRLRIVAILLGGSLIIGEAYRSWGAGRTPTAWLDDMLMGTLLICAAIAVARGGWQRRALFTGAWGVCAGMLYGSFFGKVFAPAAENPGNFALGTLTALVGVAFAVSVLGFVASLFVADVAPPNDTK</sequence>
<reference evidence="2 3" key="1">
    <citation type="submission" date="2019-02" db="EMBL/GenBank/DDBJ databases">
        <title>Polymorphobacter sp. isolated from the lake at the Tibet of China.</title>
        <authorList>
            <person name="Li A."/>
        </authorList>
    </citation>
    <scope>NUCLEOTIDE SEQUENCE [LARGE SCALE GENOMIC DNA]</scope>
    <source>
        <strain evidence="2 3">DJ1R-1</strain>
    </source>
</reference>
<accession>A0A4Y9EPY8</accession>
<dbReference type="Proteomes" id="UP000297737">
    <property type="component" value="Unassembled WGS sequence"/>
</dbReference>
<dbReference type="OrthoDB" id="7410061at2"/>
<keyword evidence="3" id="KW-1185">Reference proteome</keyword>
<dbReference type="EMBL" id="SIHO01000001">
    <property type="protein sequence ID" value="TFU05664.1"/>
    <property type="molecule type" value="Genomic_DNA"/>
</dbReference>
<gene>
    <name evidence="2" type="ORF">EUV02_01110</name>
</gene>
<feature type="transmembrane region" description="Helical" evidence="1">
    <location>
        <begin position="35"/>
        <end position="54"/>
    </location>
</feature>
<keyword evidence="1" id="KW-1133">Transmembrane helix</keyword>
<dbReference type="AlphaFoldDB" id="A0A4Y9EPY8"/>
<feature type="transmembrane region" description="Helical" evidence="1">
    <location>
        <begin position="94"/>
        <end position="121"/>
    </location>
</feature>
<evidence type="ECO:0000256" key="1">
    <source>
        <dbReference type="SAM" id="Phobius"/>
    </source>
</evidence>
<evidence type="ECO:0000313" key="2">
    <source>
        <dbReference type="EMBL" id="TFU05664.1"/>
    </source>
</evidence>
<name>A0A4Y9EPY8_9SPHN</name>
<organism evidence="2 3">
    <name type="scientific">Glacieibacterium arshaanense</name>
    <dbReference type="NCBI Taxonomy" id="2511025"/>
    <lineage>
        <taxon>Bacteria</taxon>
        <taxon>Pseudomonadati</taxon>
        <taxon>Pseudomonadota</taxon>
        <taxon>Alphaproteobacteria</taxon>
        <taxon>Sphingomonadales</taxon>
        <taxon>Sphingosinicellaceae</taxon>
        <taxon>Glacieibacterium</taxon>
    </lineage>
</organism>
<comment type="caution">
    <text evidence="2">The sequence shown here is derived from an EMBL/GenBank/DDBJ whole genome shotgun (WGS) entry which is preliminary data.</text>
</comment>
<proteinExistence type="predicted"/>